<keyword evidence="3" id="KW-0342">GTP-binding</keyword>
<dbReference type="InterPro" id="IPR006703">
    <property type="entry name" value="G_AIG1"/>
</dbReference>
<gene>
    <name evidence="6" type="ORF">OSB04_004897</name>
</gene>
<evidence type="ECO:0000256" key="2">
    <source>
        <dbReference type="ARBA" id="ARBA00022741"/>
    </source>
</evidence>
<dbReference type="CDD" id="cd01852">
    <property type="entry name" value="AIG1"/>
    <property type="match status" value="1"/>
</dbReference>
<reference evidence="6" key="1">
    <citation type="submission" date="2023-03" db="EMBL/GenBank/DDBJ databases">
        <title>Chromosome-scale reference genome and RAD-based genetic map of yellow starthistle (Centaurea solstitialis) reveal putative structural variation and QTLs associated with invader traits.</title>
        <authorList>
            <person name="Reatini B."/>
            <person name="Cang F.A."/>
            <person name="Jiang Q."/>
            <person name="Mckibben M.T.W."/>
            <person name="Barker M.S."/>
            <person name="Rieseberg L.H."/>
            <person name="Dlugosch K.M."/>
        </authorList>
    </citation>
    <scope>NUCLEOTIDE SEQUENCE</scope>
    <source>
        <strain evidence="6">CAN-66</strain>
        <tissue evidence="6">Leaf</tissue>
    </source>
</reference>
<comment type="caution">
    <text evidence="6">The sequence shown here is derived from an EMBL/GenBank/DDBJ whole genome shotgun (WGS) entry which is preliminary data.</text>
</comment>
<keyword evidence="7" id="KW-1185">Reference proteome</keyword>
<evidence type="ECO:0000256" key="4">
    <source>
        <dbReference type="SAM" id="MobiDB-lite"/>
    </source>
</evidence>
<evidence type="ECO:0000313" key="7">
    <source>
        <dbReference type="Proteomes" id="UP001172457"/>
    </source>
</evidence>
<organism evidence="6 7">
    <name type="scientific">Centaurea solstitialis</name>
    <name type="common">yellow star-thistle</name>
    <dbReference type="NCBI Taxonomy" id="347529"/>
    <lineage>
        <taxon>Eukaryota</taxon>
        <taxon>Viridiplantae</taxon>
        <taxon>Streptophyta</taxon>
        <taxon>Embryophyta</taxon>
        <taxon>Tracheophyta</taxon>
        <taxon>Spermatophyta</taxon>
        <taxon>Magnoliopsida</taxon>
        <taxon>eudicotyledons</taxon>
        <taxon>Gunneridae</taxon>
        <taxon>Pentapetalae</taxon>
        <taxon>asterids</taxon>
        <taxon>campanulids</taxon>
        <taxon>Asterales</taxon>
        <taxon>Asteraceae</taxon>
        <taxon>Carduoideae</taxon>
        <taxon>Cardueae</taxon>
        <taxon>Centaureinae</taxon>
        <taxon>Centaurea</taxon>
    </lineage>
</organism>
<dbReference type="AlphaFoldDB" id="A0AA38TXZ8"/>
<dbReference type="Gene3D" id="3.40.50.300">
    <property type="entry name" value="P-loop containing nucleotide triphosphate hydrolases"/>
    <property type="match status" value="2"/>
</dbReference>
<dbReference type="PANTHER" id="PTHR10903">
    <property type="entry name" value="GTPASE, IMAP FAMILY MEMBER-RELATED"/>
    <property type="match status" value="1"/>
</dbReference>
<feature type="compositionally biased region" description="Pro residues" evidence="4">
    <location>
        <begin position="103"/>
        <end position="113"/>
    </location>
</feature>
<evidence type="ECO:0000256" key="1">
    <source>
        <dbReference type="ARBA" id="ARBA00008535"/>
    </source>
</evidence>
<evidence type="ECO:0000313" key="6">
    <source>
        <dbReference type="EMBL" id="KAJ9559737.1"/>
    </source>
</evidence>
<dbReference type="InterPro" id="IPR045058">
    <property type="entry name" value="GIMA/IAN/Toc"/>
</dbReference>
<protein>
    <recommendedName>
        <fullName evidence="5">AIG1-type G domain-containing protein</fullName>
    </recommendedName>
</protein>
<feature type="compositionally biased region" description="Basic residues" evidence="4">
    <location>
        <begin position="91"/>
        <end position="101"/>
    </location>
</feature>
<dbReference type="Proteomes" id="UP001172457">
    <property type="component" value="Chromosome 2"/>
</dbReference>
<dbReference type="GO" id="GO:0005525">
    <property type="term" value="F:GTP binding"/>
    <property type="evidence" value="ECO:0007669"/>
    <property type="project" value="UniProtKB-KW"/>
</dbReference>
<accession>A0AA38TXZ8</accession>
<dbReference type="SUPFAM" id="SSF52540">
    <property type="entry name" value="P-loop containing nucleoside triphosphate hydrolases"/>
    <property type="match status" value="2"/>
</dbReference>
<comment type="similarity">
    <text evidence="1">Belongs to the TRAFAC class TrmE-Era-EngA-EngB-Septin-like GTPase superfamily. AIG1/Toc34/Toc159-like paraseptin GTPase family. IAN subfamily.</text>
</comment>
<dbReference type="InterPro" id="IPR027417">
    <property type="entry name" value="P-loop_NTPase"/>
</dbReference>
<feature type="region of interest" description="Disordered" evidence="4">
    <location>
        <begin position="462"/>
        <end position="490"/>
    </location>
</feature>
<name>A0AA38TXZ8_9ASTR</name>
<evidence type="ECO:0000259" key="5">
    <source>
        <dbReference type="PROSITE" id="PS51720"/>
    </source>
</evidence>
<dbReference type="FunFam" id="3.40.50.300:FF:000840">
    <property type="entry name" value="Immune-associated nucleotide-binding protein 9"/>
    <property type="match status" value="2"/>
</dbReference>
<feature type="domain" description="AIG1-type G" evidence="5">
    <location>
        <begin position="246"/>
        <end position="452"/>
    </location>
</feature>
<feature type="region of interest" description="Disordered" evidence="4">
    <location>
        <begin position="77"/>
        <end position="125"/>
    </location>
</feature>
<evidence type="ECO:0000256" key="3">
    <source>
        <dbReference type="ARBA" id="ARBA00023134"/>
    </source>
</evidence>
<feature type="domain" description="AIG1-type G" evidence="5">
    <location>
        <begin position="542"/>
        <end position="745"/>
    </location>
</feature>
<proteinExistence type="inferred from homology"/>
<dbReference type="Pfam" id="PF04548">
    <property type="entry name" value="AIG1"/>
    <property type="match status" value="2"/>
</dbReference>
<sequence>MKAAVQKVVGVQQVEKEVGIAGADNGVGSRRRRCKRRGRNPAVEVQAMEKESGSGDIRMMIKAAAIQETREFLKFVFGRGRPTTTTPTTTNHRRHHHHHQHQPSPPQPPPPPPPKHHHYSPLRPVLYPSTVPTPETFLYGSGQHSGRWWWVRFWAKKTQIRSSPEGCSGGVLVAVVVVVVVMVGGGGCGGGGGGCSGGCACLKKNKRVQWYYEYRTKEFNGIMSTEQKSSMIWLLIDFAISTMGENDARTLVLIGKPGSGKSATGNSILGNKRFPLNRCFSRGSISSKLESRVLQDGQMLNVIDTPGFFDSFGDRGTIGEIFRCIKLAVDGIHAFLVVFSVCNRSFEEEKAAICSFQQLFGKQICDYMIVVFTGGDELEEDGKTSDDFLYECPQSLKEILCLCGNRFVLFDNKTNDETKKSNQVSQLLSHVNMVLEKNGGEPYTNEIFTEIKDPSKFVVAAPAGASSGGGASASTEEKKKESAEESDDDMGFSLAQRHASMEAKSMITIKFDDTKTSRYMFEIVKLFYEALENDFAICMMGSDARTLVLVGKTGIGKSATGNSILGSKIFSINRYFSGGTTSSKLESRVLGDGLVLNVIDRYSWTILKMSYFNTESLPLPGFFDSSAGYGTIGEIIRCMKLANDGVHAFPVVLSVFNLSFDEEKTAISSLQQLFGKQICDYMIVVFTGGDELEEDGKTLEDFLYNCPQSLKEILCVCGNRCVLFDNKTNDETKKSNQVDRQLFLV</sequence>
<dbReference type="EMBL" id="JARYMX010000002">
    <property type="protein sequence ID" value="KAJ9559737.1"/>
    <property type="molecule type" value="Genomic_DNA"/>
</dbReference>
<dbReference type="PANTHER" id="PTHR10903:SF184">
    <property type="entry name" value="GTP-BINDING PROTEIN A"/>
    <property type="match status" value="1"/>
</dbReference>
<dbReference type="PROSITE" id="PS51720">
    <property type="entry name" value="G_AIG1"/>
    <property type="match status" value="2"/>
</dbReference>
<keyword evidence="2" id="KW-0547">Nucleotide-binding</keyword>
<feature type="compositionally biased region" description="Low complexity" evidence="4">
    <location>
        <begin position="81"/>
        <end position="90"/>
    </location>
</feature>